<organism evidence="3 4">
    <name type="scientific">Lentinula raphanica</name>
    <dbReference type="NCBI Taxonomy" id="153919"/>
    <lineage>
        <taxon>Eukaryota</taxon>
        <taxon>Fungi</taxon>
        <taxon>Dikarya</taxon>
        <taxon>Basidiomycota</taxon>
        <taxon>Agaricomycotina</taxon>
        <taxon>Agaricomycetes</taxon>
        <taxon>Agaricomycetidae</taxon>
        <taxon>Agaricales</taxon>
        <taxon>Marasmiineae</taxon>
        <taxon>Omphalotaceae</taxon>
        <taxon>Lentinula</taxon>
    </lineage>
</organism>
<comment type="caution">
    <text evidence="3">The sequence shown here is derived from an EMBL/GenBank/DDBJ whole genome shotgun (WGS) entry which is preliminary data.</text>
</comment>
<feature type="transmembrane region" description="Helical" evidence="2">
    <location>
        <begin position="121"/>
        <end position="139"/>
    </location>
</feature>
<evidence type="ECO:0000313" key="4">
    <source>
        <dbReference type="Proteomes" id="UP001163846"/>
    </source>
</evidence>
<sequence length="206" mass="22303">MTTSSSPLRKASPHSEYKPADPISEVSVEPPIIGNVPETSTESESVQLPGQENPLSQTQSLFDLPPPSQSYHGLTSGHLAALKKMVPLNVDLPRILLNAGFFSYLTFTVKMLWKLSMMCRSRPLAVGLLVPSVAMYAFVRRYSTMGKFNGTKQAGIPQAAVDITIFAGTFICTFVVWSLISLTGDLGAMVFLVYSFGAQYLMASGS</sequence>
<keyword evidence="2" id="KW-0472">Membrane</keyword>
<feature type="region of interest" description="Disordered" evidence="1">
    <location>
        <begin position="1"/>
        <end position="62"/>
    </location>
</feature>
<keyword evidence="2" id="KW-1133">Transmembrane helix</keyword>
<keyword evidence="2" id="KW-0812">Transmembrane</keyword>
<reference evidence="3" key="1">
    <citation type="submission" date="2022-08" db="EMBL/GenBank/DDBJ databases">
        <authorList>
            <consortium name="DOE Joint Genome Institute"/>
            <person name="Min B."/>
            <person name="Riley R."/>
            <person name="Sierra-Patev S."/>
            <person name="Naranjo-Ortiz M."/>
            <person name="Looney B."/>
            <person name="Konkel Z."/>
            <person name="Slot J.C."/>
            <person name="Sakamoto Y."/>
            <person name="Steenwyk J.L."/>
            <person name="Rokas A."/>
            <person name="Carro J."/>
            <person name="Camarero S."/>
            <person name="Ferreira P."/>
            <person name="Molpeceres G."/>
            <person name="Ruiz-Duenas F.J."/>
            <person name="Serrano A."/>
            <person name="Henrissat B."/>
            <person name="Drula E."/>
            <person name="Hughes K.W."/>
            <person name="Mata J.L."/>
            <person name="Ishikawa N.K."/>
            <person name="Vargas-Isla R."/>
            <person name="Ushijima S."/>
            <person name="Smith C.A."/>
            <person name="Ahrendt S."/>
            <person name="Andreopoulos W."/>
            <person name="He G."/>
            <person name="Labutti K."/>
            <person name="Lipzen A."/>
            <person name="Ng V."/>
            <person name="Sandor L."/>
            <person name="Barry K."/>
            <person name="Martinez A.T."/>
            <person name="Xiao Y."/>
            <person name="Gibbons J.G."/>
            <person name="Terashima K."/>
            <person name="Hibbett D.S."/>
            <person name="Grigoriev I.V."/>
        </authorList>
    </citation>
    <scope>NUCLEOTIDE SEQUENCE</scope>
    <source>
        <strain evidence="3">TFB9207</strain>
    </source>
</reference>
<feature type="transmembrane region" description="Helical" evidence="2">
    <location>
        <begin position="186"/>
        <end position="203"/>
    </location>
</feature>
<protein>
    <submittedName>
        <fullName evidence="3">Uncharacterized protein</fullName>
    </submittedName>
</protein>
<dbReference type="Proteomes" id="UP001163846">
    <property type="component" value="Unassembled WGS sequence"/>
</dbReference>
<evidence type="ECO:0000256" key="2">
    <source>
        <dbReference type="SAM" id="Phobius"/>
    </source>
</evidence>
<accession>A0AA38NXR1</accession>
<keyword evidence="4" id="KW-1185">Reference proteome</keyword>
<dbReference type="EMBL" id="MU806921">
    <property type="protein sequence ID" value="KAJ3832556.1"/>
    <property type="molecule type" value="Genomic_DNA"/>
</dbReference>
<proteinExistence type="predicted"/>
<feature type="compositionally biased region" description="Polar residues" evidence="1">
    <location>
        <begin position="37"/>
        <end position="61"/>
    </location>
</feature>
<name>A0AA38NXR1_9AGAR</name>
<dbReference type="AlphaFoldDB" id="A0AA38NXR1"/>
<evidence type="ECO:0000256" key="1">
    <source>
        <dbReference type="SAM" id="MobiDB-lite"/>
    </source>
</evidence>
<evidence type="ECO:0000313" key="3">
    <source>
        <dbReference type="EMBL" id="KAJ3832556.1"/>
    </source>
</evidence>
<gene>
    <name evidence="3" type="ORF">F5878DRAFT_666465</name>
</gene>
<feature type="transmembrane region" description="Helical" evidence="2">
    <location>
        <begin position="159"/>
        <end position="180"/>
    </location>
</feature>